<sequence>MFFVVIFGVVLAVWVVLNAVLAWYPAHPKKLHPDNMTLTTTPSAYGLEYEDVVVGSGLFGWFIPANTAHATVILVHGWTSCREERWVPFLEIARDLHNHQMNVVLYDARYVNGTKTYSGGQRESEDLIDVADWSVKRTGVPVIVWGFSAGGHATLLALSKNDENIRCAITDSAFVNASQSFKSMYRHLYRIPSPILLFLPLFFKMFTGCLPGRLKRPIKKPLFVIHGDVDSSIHVMNGRSLKNIPTVQYWEVTGVGHEEAFVKRTAEYMGRCISFIDEILGT</sequence>
<feature type="transmembrane region" description="Helical" evidence="1">
    <location>
        <begin position="191"/>
        <end position="210"/>
    </location>
</feature>
<dbReference type="PATRIC" id="fig|471514.4.peg.1435"/>
<keyword evidence="4" id="KW-1185">Reference proteome</keyword>
<comment type="caution">
    <text evidence="3">The sequence shown here is derived from an EMBL/GenBank/DDBJ whole genome shotgun (WGS) entry which is preliminary data.</text>
</comment>
<evidence type="ECO:0000313" key="4">
    <source>
        <dbReference type="Proteomes" id="UP000050482"/>
    </source>
</evidence>
<dbReference type="PANTHER" id="PTHR12277:SF81">
    <property type="entry name" value="PROTEIN ABHD13"/>
    <property type="match status" value="1"/>
</dbReference>
<evidence type="ECO:0000259" key="2">
    <source>
        <dbReference type="Pfam" id="PF00561"/>
    </source>
</evidence>
<evidence type="ECO:0000313" key="3">
    <source>
        <dbReference type="EMBL" id="KPV43275.1"/>
    </source>
</evidence>
<dbReference type="STRING" id="471514.AN477_13635"/>
<proteinExistence type="predicted"/>
<dbReference type="SUPFAM" id="SSF53474">
    <property type="entry name" value="alpha/beta-Hydrolases"/>
    <property type="match status" value="1"/>
</dbReference>
<accession>A0A0P9D1A8</accession>
<name>A0A0P9D1A8_9BACL</name>
<reference evidence="3 4" key="1">
    <citation type="submission" date="2015-09" db="EMBL/GenBank/DDBJ databases">
        <title>Draft genome sequence of Alicyclobacillus ferrooxydans DSM 22381.</title>
        <authorList>
            <person name="Hemp J."/>
        </authorList>
    </citation>
    <scope>NUCLEOTIDE SEQUENCE [LARGE SCALE GENOMIC DNA]</scope>
    <source>
        <strain evidence="3 4">TC-34</strain>
    </source>
</reference>
<keyword evidence="1" id="KW-0812">Transmembrane</keyword>
<organism evidence="3 4">
    <name type="scientific">Alicyclobacillus ferrooxydans</name>
    <dbReference type="NCBI Taxonomy" id="471514"/>
    <lineage>
        <taxon>Bacteria</taxon>
        <taxon>Bacillati</taxon>
        <taxon>Bacillota</taxon>
        <taxon>Bacilli</taxon>
        <taxon>Bacillales</taxon>
        <taxon>Alicyclobacillaceae</taxon>
        <taxon>Alicyclobacillus</taxon>
    </lineage>
</organism>
<dbReference type="InterPro" id="IPR029058">
    <property type="entry name" value="AB_hydrolase_fold"/>
</dbReference>
<dbReference type="Pfam" id="PF00561">
    <property type="entry name" value="Abhydrolase_1"/>
    <property type="match status" value="1"/>
</dbReference>
<feature type="domain" description="AB hydrolase-1" evidence="2">
    <location>
        <begin position="71"/>
        <end position="175"/>
    </location>
</feature>
<protein>
    <recommendedName>
        <fullName evidence="2">AB hydrolase-1 domain-containing protein</fullName>
    </recommendedName>
</protein>
<keyword evidence="1" id="KW-1133">Transmembrane helix</keyword>
<dbReference type="EMBL" id="LJCO01000054">
    <property type="protein sequence ID" value="KPV43275.1"/>
    <property type="molecule type" value="Genomic_DNA"/>
</dbReference>
<keyword evidence="1" id="KW-0472">Membrane</keyword>
<dbReference type="InterPro" id="IPR000073">
    <property type="entry name" value="AB_hydrolase_1"/>
</dbReference>
<dbReference type="AlphaFoldDB" id="A0A0P9D1A8"/>
<dbReference type="Proteomes" id="UP000050482">
    <property type="component" value="Unassembled WGS sequence"/>
</dbReference>
<dbReference type="PANTHER" id="PTHR12277">
    <property type="entry name" value="ALPHA/BETA HYDROLASE DOMAIN-CONTAINING PROTEIN"/>
    <property type="match status" value="1"/>
</dbReference>
<evidence type="ECO:0000256" key="1">
    <source>
        <dbReference type="SAM" id="Phobius"/>
    </source>
</evidence>
<gene>
    <name evidence="3" type="ORF">AN477_13635</name>
</gene>
<dbReference type="Gene3D" id="3.40.50.1820">
    <property type="entry name" value="alpha/beta hydrolase"/>
    <property type="match status" value="1"/>
</dbReference>
<dbReference type="RefSeq" id="WP_054969709.1">
    <property type="nucleotide sequence ID" value="NZ_LJCO01000054.1"/>
</dbReference>